<organism evidence="2 3">
    <name type="scientific">Dissostichus mawsoni</name>
    <name type="common">Antarctic cod</name>
    <dbReference type="NCBI Taxonomy" id="36200"/>
    <lineage>
        <taxon>Eukaryota</taxon>
        <taxon>Metazoa</taxon>
        <taxon>Chordata</taxon>
        <taxon>Craniata</taxon>
        <taxon>Vertebrata</taxon>
        <taxon>Euteleostomi</taxon>
        <taxon>Actinopterygii</taxon>
        <taxon>Neopterygii</taxon>
        <taxon>Teleostei</taxon>
        <taxon>Neoteleostei</taxon>
        <taxon>Acanthomorphata</taxon>
        <taxon>Eupercaria</taxon>
        <taxon>Perciformes</taxon>
        <taxon>Notothenioidei</taxon>
        <taxon>Nototheniidae</taxon>
        <taxon>Dissostichus</taxon>
    </lineage>
</organism>
<keyword evidence="3" id="KW-1185">Reference proteome</keyword>
<reference evidence="2 3" key="1">
    <citation type="submission" date="2020-03" db="EMBL/GenBank/DDBJ databases">
        <title>Dissostichus mawsoni Genome sequencing and assembly.</title>
        <authorList>
            <person name="Park H."/>
        </authorList>
    </citation>
    <scope>NUCLEOTIDE SEQUENCE [LARGE SCALE GENOMIC DNA]</scope>
    <source>
        <strain evidence="2">DM0001</strain>
        <tissue evidence="2">Muscle</tissue>
    </source>
</reference>
<accession>A0A7J5X5S2</accession>
<feature type="compositionally biased region" description="Polar residues" evidence="1">
    <location>
        <begin position="135"/>
        <end position="144"/>
    </location>
</feature>
<comment type="caution">
    <text evidence="2">The sequence shown here is derived from an EMBL/GenBank/DDBJ whole genome shotgun (WGS) entry which is preliminary data.</text>
</comment>
<evidence type="ECO:0000256" key="1">
    <source>
        <dbReference type="SAM" id="MobiDB-lite"/>
    </source>
</evidence>
<feature type="compositionally biased region" description="Low complexity" evidence="1">
    <location>
        <begin position="11"/>
        <end position="25"/>
    </location>
</feature>
<dbReference type="Proteomes" id="UP000518266">
    <property type="component" value="Unassembled WGS sequence"/>
</dbReference>
<feature type="compositionally biased region" description="Polar residues" evidence="1">
    <location>
        <begin position="1"/>
        <end position="10"/>
    </location>
</feature>
<gene>
    <name evidence="2" type="ORF">F7725_025985</name>
</gene>
<feature type="region of interest" description="Disordered" evidence="1">
    <location>
        <begin position="113"/>
        <end position="151"/>
    </location>
</feature>
<feature type="compositionally biased region" description="Gly residues" evidence="1">
    <location>
        <begin position="51"/>
        <end position="70"/>
    </location>
</feature>
<evidence type="ECO:0000313" key="3">
    <source>
        <dbReference type="Proteomes" id="UP000518266"/>
    </source>
</evidence>
<sequence length="151" mass="15500">MQSQTKRLLTSSSPASDSSRPGGRPTQRMTPHRGGFSFTSTREPTSRPGCPRGGVEGLGEGGAAGDGGSGCSPITDCTDSDRGPWLMLSMGPVLRFRLKGSEWNLLSVDSVAEGGAREGGGDWLKSGGVSVSDLAGSSPTTGGKETNRRSI</sequence>
<dbReference type="AlphaFoldDB" id="A0A7J5X5S2"/>
<evidence type="ECO:0000313" key="2">
    <source>
        <dbReference type="EMBL" id="KAF3832320.1"/>
    </source>
</evidence>
<protein>
    <submittedName>
        <fullName evidence="2">Uncharacterized protein</fullName>
    </submittedName>
</protein>
<proteinExistence type="predicted"/>
<dbReference type="EMBL" id="JAAKFY010000027">
    <property type="protein sequence ID" value="KAF3832320.1"/>
    <property type="molecule type" value="Genomic_DNA"/>
</dbReference>
<feature type="region of interest" description="Disordered" evidence="1">
    <location>
        <begin position="1"/>
        <end position="76"/>
    </location>
</feature>
<name>A0A7J5X5S2_DISMA</name>